<dbReference type="InterPro" id="IPR012132">
    <property type="entry name" value="GMC_OxRdtase"/>
</dbReference>
<dbReference type="PANTHER" id="PTHR11552">
    <property type="entry name" value="GLUCOSE-METHANOL-CHOLINE GMC OXIDOREDUCTASE"/>
    <property type="match status" value="1"/>
</dbReference>
<dbReference type="EMBL" id="LFIV01000025">
    <property type="protein sequence ID" value="KZL75222.1"/>
    <property type="molecule type" value="Genomic_DNA"/>
</dbReference>
<evidence type="ECO:0000256" key="1">
    <source>
        <dbReference type="ARBA" id="ARBA00010790"/>
    </source>
</evidence>
<organism evidence="5 6">
    <name type="scientific">Colletotrichum tofieldiae</name>
    <dbReference type="NCBI Taxonomy" id="708197"/>
    <lineage>
        <taxon>Eukaryota</taxon>
        <taxon>Fungi</taxon>
        <taxon>Dikarya</taxon>
        <taxon>Ascomycota</taxon>
        <taxon>Pezizomycotina</taxon>
        <taxon>Sordariomycetes</taxon>
        <taxon>Hypocreomycetidae</taxon>
        <taxon>Glomerellales</taxon>
        <taxon>Glomerellaceae</taxon>
        <taxon>Colletotrichum</taxon>
        <taxon>Colletotrichum spaethianum species complex</taxon>
    </lineage>
</organism>
<evidence type="ECO:0000256" key="3">
    <source>
        <dbReference type="PIRSR" id="PIRSR000137-2"/>
    </source>
</evidence>
<keyword evidence="3" id="KW-0274">FAD</keyword>
<dbReference type="PIRSF" id="PIRSF000137">
    <property type="entry name" value="Alcohol_oxidase"/>
    <property type="match status" value="1"/>
</dbReference>
<dbReference type="Pfam" id="PF00732">
    <property type="entry name" value="GMC_oxred_N"/>
    <property type="match status" value="1"/>
</dbReference>
<dbReference type="SUPFAM" id="SSF51905">
    <property type="entry name" value="FAD/NAD(P)-binding domain"/>
    <property type="match status" value="1"/>
</dbReference>
<feature type="binding site" evidence="3">
    <location>
        <position position="113"/>
    </location>
    <ligand>
        <name>FAD</name>
        <dbReference type="ChEBI" id="CHEBI:57692"/>
    </ligand>
</feature>
<dbReference type="GO" id="GO:0016614">
    <property type="term" value="F:oxidoreductase activity, acting on CH-OH group of donors"/>
    <property type="evidence" value="ECO:0007669"/>
    <property type="project" value="InterPro"/>
</dbReference>
<dbReference type="InterPro" id="IPR007867">
    <property type="entry name" value="GMC_OxRtase_C"/>
</dbReference>
<dbReference type="PROSITE" id="PS00624">
    <property type="entry name" value="GMC_OXRED_2"/>
    <property type="match status" value="1"/>
</dbReference>
<comment type="cofactor">
    <cofactor evidence="3">
        <name>FAD</name>
        <dbReference type="ChEBI" id="CHEBI:57692"/>
    </cofactor>
</comment>
<feature type="domain" description="Glucose-methanol-choline oxidoreductase N-terminal" evidence="4">
    <location>
        <begin position="310"/>
        <end position="324"/>
    </location>
</feature>
<protein>
    <submittedName>
        <fullName evidence="5">Choline dehydrogenase</fullName>
    </submittedName>
</protein>
<comment type="caution">
    <text evidence="5">The sequence shown here is derived from an EMBL/GenBank/DDBJ whole genome shotgun (WGS) entry which is preliminary data.</text>
</comment>
<dbReference type="Gene3D" id="3.30.560.10">
    <property type="entry name" value="Glucose Oxidase, domain 3"/>
    <property type="match status" value="1"/>
</dbReference>
<feature type="active site" description="Proton donor" evidence="2">
    <location>
        <position position="567"/>
    </location>
</feature>
<accession>A0A166W228</accession>
<dbReference type="GO" id="GO:0050660">
    <property type="term" value="F:flavin adenine dinucleotide binding"/>
    <property type="evidence" value="ECO:0007669"/>
    <property type="project" value="InterPro"/>
</dbReference>
<keyword evidence="6" id="KW-1185">Reference proteome</keyword>
<name>A0A166W228_9PEZI</name>
<dbReference type="Proteomes" id="UP000076552">
    <property type="component" value="Unassembled WGS sequence"/>
</dbReference>
<gene>
    <name evidence="5" type="ORF">CT0861_11901</name>
</gene>
<dbReference type="InterPro" id="IPR036188">
    <property type="entry name" value="FAD/NAD-bd_sf"/>
</dbReference>
<dbReference type="PANTHER" id="PTHR11552:SF115">
    <property type="entry name" value="DEHYDROGENASE XPTC-RELATED"/>
    <property type="match status" value="1"/>
</dbReference>
<feature type="active site" description="Proton acceptor" evidence="2">
    <location>
        <position position="610"/>
    </location>
</feature>
<evidence type="ECO:0000256" key="2">
    <source>
        <dbReference type="PIRSR" id="PIRSR000137-1"/>
    </source>
</evidence>
<dbReference type="Gene3D" id="3.50.50.60">
    <property type="entry name" value="FAD/NAD(P)-binding domain"/>
    <property type="match status" value="1"/>
</dbReference>
<feature type="binding site" evidence="3">
    <location>
        <begin position="121"/>
        <end position="124"/>
    </location>
    <ligand>
        <name>FAD</name>
        <dbReference type="ChEBI" id="CHEBI:57692"/>
    </ligand>
</feature>
<sequence>MQRTLLAAAYAALLAHGHPVQPLLLHRGDIADSYDFVVVGAGAGGMAVANRLSEDSTKTVLVIEAGPLHHFEAGFMIPRFYNGEKGTKYDWNHTTAAQVHLNGQSLIYTQGHVVGGGTSMNGMVFDRGTPEDYDNWATLGNPGWDFQSLLPYFKKSETFNPPSQDKVKSFGVTYNLDCHGTSGPVQSSYLEWAYPQYSNLFEGLASLGVQHPLDQGCGKSMGAYLTTHSLNAANQSRCDSRIAYYDPVANRTNLHLLAEHQVTRLVSSKQGNKVTITGVEPGPDSFQFAASSDAVKQTVQVKQEVVVSAGAVHSPHILQHSGIGPAKLLQHHGIDVVVDLPGVGQNFQDHAGGVTQWTINSDLPTAADLTNNATLDDEQGEFYYANRTAHVRKPGRWTEGIPNAMAFVPLLNFSSTDDAGQSIIAQMEPTQSALYLPNGTDATVLAGYLDQVAAIKAAHENRTTAGMELIYVSGGTTLVNVLLHPLSRGTIQLNSSDPFVAPIINPNYLAHPADAAALLQMVRYNRRLMATDAMRRTGAVETLPGPGYDTDDKLLANTKAVLQPFLHPGGSCSLLPLAKGGVVDTQLRVYGVSNLRVADASVIPLLISAHTQATVYAIGEKVSHDTSRAMSFFI</sequence>
<dbReference type="STRING" id="708197.A0A166W228"/>
<feature type="binding site" evidence="3">
    <location>
        <position position="262"/>
    </location>
    <ligand>
        <name>FAD</name>
        <dbReference type="ChEBI" id="CHEBI:57692"/>
    </ligand>
</feature>
<dbReference type="AlphaFoldDB" id="A0A166W228"/>
<dbReference type="SUPFAM" id="SSF54373">
    <property type="entry name" value="FAD-linked reductases, C-terminal domain"/>
    <property type="match status" value="1"/>
</dbReference>
<dbReference type="GO" id="GO:0044550">
    <property type="term" value="P:secondary metabolite biosynthetic process"/>
    <property type="evidence" value="ECO:0007669"/>
    <property type="project" value="TreeGrafter"/>
</dbReference>
<proteinExistence type="inferred from homology"/>
<dbReference type="Pfam" id="PF05199">
    <property type="entry name" value="GMC_oxred_C"/>
    <property type="match status" value="1"/>
</dbReference>
<evidence type="ECO:0000313" key="5">
    <source>
        <dbReference type="EMBL" id="KZL75222.1"/>
    </source>
</evidence>
<reference evidence="5 6" key="1">
    <citation type="submission" date="2015-06" db="EMBL/GenBank/DDBJ databases">
        <title>Survival trade-offs in plant roots during colonization by closely related pathogenic and mutualistic fungi.</title>
        <authorList>
            <person name="Hacquard S."/>
            <person name="Kracher B."/>
            <person name="Hiruma K."/>
            <person name="Weinman A."/>
            <person name="Muench P."/>
            <person name="Garrido Oter R."/>
            <person name="Ver Loren van Themaat E."/>
            <person name="Dallerey J.-F."/>
            <person name="Damm U."/>
            <person name="Henrissat B."/>
            <person name="Lespinet O."/>
            <person name="Thon M."/>
            <person name="Kemen E."/>
            <person name="McHardy A.C."/>
            <person name="Schulze-Lefert P."/>
            <person name="O'Connell R.J."/>
        </authorList>
    </citation>
    <scope>NUCLEOTIDE SEQUENCE [LARGE SCALE GENOMIC DNA]</scope>
    <source>
        <strain evidence="5 6">0861</strain>
    </source>
</reference>
<dbReference type="InterPro" id="IPR000172">
    <property type="entry name" value="GMC_OxRdtase_N"/>
</dbReference>
<keyword evidence="3" id="KW-0285">Flavoprotein</keyword>
<evidence type="ECO:0000259" key="4">
    <source>
        <dbReference type="PROSITE" id="PS00624"/>
    </source>
</evidence>
<evidence type="ECO:0000313" key="6">
    <source>
        <dbReference type="Proteomes" id="UP000076552"/>
    </source>
</evidence>
<comment type="similarity">
    <text evidence="1">Belongs to the GMC oxidoreductase family.</text>
</comment>